<evidence type="ECO:0000313" key="2">
    <source>
        <dbReference type="EMBL" id="KOF81517.1"/>
    </source>
</evidence>
<dbReference type="AlphaFoldDB" id="A0A0L8GX59"/>
<protein>
    <submittedName>
        <fullName evidence="2">Uncharacterized protein</fullName>
    </submittedName>
</protein>
<accession>A0A0L8GX59</accession>
<feature type="chain" id="PRO_5005583372" evidence="1">
    <location>
        <begin position="18"/>
        <end position="64"/>
    </location>
</feature>
<dbReference type="EMBL" id="KQ420047">
    <property type="protein sequence ID" value="KOF81517.1"/>
    <property type="molecule type" value="Genomic_DNA"/>
</dbReference>
<proteinExistence type="predicted"/>
<evidence type="ECO:0000256" key="1">
    <source>
        <dbReference type="SAM" id="SignalP"/>
    </source>
</evidence>
<feature type="signal peptide" evidence="1">
    <location>
        <begin position="1"/>
        <end position="17"/>
    </location>
</feature>
<reference evidence="2" key="1">
    <citation type="submission" date="2015-07" db="EMBL/GenBank/DDBJ databases">
        <title>MeaNS - Measles Nucleotide Surveillance Program.</title>
        <authorList>
            <person name="Tran T."/>
            <person name="Druce J."/>
        </authorList>
    </citation>
    <scope>NUCLEOTIDE SEQUENCE</scope>
    <source>
        <strain evidence="2">UCB-OBI-ISO-001</strain>
        <tissue evidence="2">Gonad</tissue>
    </source>
</reference>
<sequence>MCLLMTNLYSSLAVILSMEPVMNPRAQSKRIIAAAAGDNSNLPVLFFLAHPEMSETFYFFLSSM</sequence>
<keyword evidence="1" id="KW-0732">Signal</keyword>
<organism evidence="2">
    <name type="scientific">Octopus bimaculoides</name>
    <name type="common">California two-spotted octopus</name>
    <dbReference type="NCBI Taxonomy" id="37653"/>
    <lineage>
        <taxon>Eukaryota</taxon>
        <taxon>Metazoa</taxon>
        <taxon>Spiralia</taxon>
        <taxon>Lophotrochozoa</taxon>
        <taxon>Mollusca</taxon>
        <taxon>Cephalopoda</taxon>
        <taxon>Coleoidea</taxon>
        <taxon>Octopodiformes</taxon>
        <taxon>Octopoda</taxon>
        <taxon>Incirrata</taxon>
        <taxon>Octopodidae</taxon>
        <taxon>Octopus</taxon>
    </lineage>
</organism>
<name>A0A0L8GX59_OCTBM</name>
<gene>
    <name evidence="2" type="ORF">OCBIM_22026424mg</name>
</gene>